<dbReference type="InterPro" id="IPR053099">
    <property type="entry name" value="WAS/WASL-interacting_domain"/>
</dbReference>
<dbReference type="GO" id="GO:0005884">
    <property type="term" value="C:actin filament"/>
    <property type="evidence" value="ECO:0007669"/>
    <property type="project" value="TreeGrafter"/>
</dbReference>
<dbReference type="PANTHER" id="PTHR48226">
    <property type="entry name" value="OS06G0326200 PROTEIN"/>
    <property type="match status" value="1"/>
</dbReference>
<sequence>MNVKEKVGVLGFRPSSARAEFHGAAPGSLEAAAASGTRSERQAAAMQLWNKWAAEALGPLSADPNPEDLARKSRRVQRLEQECASLAARAQRRLEMSSALRSQAFVMGAGGGAAGPGGRFLTTGGGADAGTAVLLRTGTFNRDTQYAVRERRKAAAYAAVKAEGAAEAEAAAAAAAGTSGSGGGAGAGAPLAGGTGALSYKSRAMLDALIASRAAAGAAGGDLLLRASTGTGTGAVITPRSGSPKASGGRLRPHSALPGGSAAASGGRARPRSAAPLAASRQASFSASVAGAPGSPGGRSAAALRASGGSQLGGAFGYGAGSPSLPGGSGVAPSLPPGILPVPEGEYLALRQEVTSVSERLAAAQAALEVQADTEGQLRSALDLLRARLHSAGLREVEAQRRLAQHGRLEPLFDRLAEAFTFSSPEEVVARLEFLEDDKLGTFDQLLRTQEEVTRLQQKLAEAHKAGDTVATRLTTEHLQGSARMQQQNEELRQELEAMENLVQRLTARQAQLVALQTAVLQLWGKLTEDPQFAAAFGGGSPSPTGRAGSPGRAPTSPERERGSSPSAKSASGGSRRQSGAAGALLKEEEGAGGGGGGKGGGGGGGSGIELSDPLSMLHMIEEFVISKSNKLAIRHFTDIQRVANHVWQQHFKSRADIRGKVVPTFESLSDMADRMAGRVRAVAEEAGRSREAERALLAQVRRLQQQKRVLQDELAKKDETFRTIMGVPRRQRPVSAAAELERVLRRDAAVAAADASARDAELRDLAAEALGGGGGGGGLGLTRAISAASTYAHVTSDLPPGPHWQQHTGSIRESMAVAALSARRTAPLRLPAGSLFYLTPEQEAEATAAAEAAAAAGTGAGGDGDGDSAGGGGSGAGTPAAAEPKSPAMVAAAGAEGAAGKAAERPPSARWAAPQRSAIEQAFLARLERRTRIS</sequence>
<feature type="region of interest" description="Disordered" evidence="2">
    <location>
        <begin position="857"/>
        <end position="917"/>
    </location>
</feature>
<protein>
    <submittedName>
        <fullName evidence="3">Uncharacterized protein</fullName>
    </submittedName>
</protein>
<feature type="compositionally biased region" description="Low complexity" evidence="2">
    <location>
        <begin position="564"/>
        <end position="585"/>
    </location>
</feature>
<accession>A0A150FXA5</accession>
<keyword evidence="1" id="KW-0175">Coiled coil</keyword>
<proteinExistence type="predicted"/>
<dbReference type="PANTHER" id="PTHR48226:SF1">
    <property type="entry name" value="WAS_WASL-INTERACTING PROTEIN FAMILY MEMBER 1"/>
    <property type="match status" value="1"/>
</dbReference>
<comment type="caution">
    <text evidence="3">The sequence shown here is derived from an EMBL/GenBank/DDBJ whole genome shotgun (WGS) entry which is preliminary data.</text>
</comment>
<feature type="compositionally biased region" description="Gly residues" evidence="2">
    <location>
        <begin position="592"/>
        <end position="608"/>
    </location>
</feature>
<feature type="region of interest" description="Disordered" evidence="2">
    <location>
        <begin position="535"/>
        <end position="608"/>
    </location>
</feature>
<dbReference type="OrthoDB" id="551553at2759"/>
<dbReference type="EMBL" id="LSYV01000176">
    <property type="protein sequence ID" value="KXZ42243.1"/>
    <property type="molecule type" value="Genomic_DNA"/>
</dbReference>
<gene>
    <name evidence="3" type="ORF">GPECTOR_176g224</name>
</gene>
<name>A0A150FXA5_GONPE</name>
<feature type="compositionally biased region" description="Gly residues" evidence="2">
    <location>
        <begin position="859"/>
        <end position="877"/>
    </location>
</feature>
<dbReference type="Proteomes" id="UP000075714">
    <property type="component" value="Unassembled WGS sequence"/>
</dbReference>
<evidence type="ECO:0000256" key="2">
    <source>
        <dbReference type="SAM" id="MobiDB-lite"/>
    </source>
</evidence>
<feature type="coiled-coil region" evidence="1">
    <location>
        <begin position="446"/>
        <end position="516"/>
    </location>
</feature>
<feature type="coiled-coil region" evidence="1">
    <location>
        <begin position="694"/>
        <end position="721"/>
    </location>
</feature>
<reference evidence="4" key="1">
    <citation type="journal article" date="2016" name="Nat. Commun.">
        <title>The Gonium pectorale genome demonstrates co-option of cell cycle regulation during the evolution of multicellularity.</title>
        <authorList>
            <person name="Hanschen E.R."/>
            <person name="Marriage T.N."/>
            <person name="Ferris P.J."/>
            <person name="Hamaji T."/>
            <person name="Toyoda A."/>
            <person name="Fujiyama A."/>
            <person name="Neme R."/>
            <person name="Noguchi H."/>
            <person name="Minakuchi Y."/>
            <person name="Suzuki M."/>
            <person name="Kawai-Toyooka H."/>
            <person name="Smith D.R."/>
            <person name="Sparks H."/>
            <person name="Anderson J."/>
            <person name="Bakaric R."/>
            <person name="Luria V."/>
            <person name="Karger A."/>
            <person name="Kirschner M.W."/>
            <person name="Durand P.M."/>
            <person name="Michod R.E."/>
            <person name="Nozaki H."/>
            <person name="Olson B.J."/>
        </authorList>
    </citation>
    <scope>NUCLEOTIDE SEQUENCE [LARGE SCALE GENOMIC DNA]</scope>
    <source>
        <strain evidence="4">NIES-2863</strain>
    </source>
</reference>
<feature type="compositionally biased region" description="Low complexity" evidence="2">
    <location>
        <begin position="255"/>
        <end position="280"/>
    </location>
</feature>
<keyword evidence="4" id="KW-1185">Reference proteome</keyword>
<feature type="compositionally biased region" description="Low complexity" evidence="2">
    <location>
        <begin position="892"/>
        <end position="902"/>
    </location>
</feature>
<dbReference type="GO" id="GO:0030048">
    <property type="term" value="P:actin filament-based movement"/>
    <property type="evidence" value="ECO:0007669"/>
    <property type="project" value="TreeGrafter"/>
</dbReference>
<evidence type="ECO:0000313" key="4">
    <source>
        <dbReference type="Proteomes" id="UP000075714"/>
    </source>
</evidence>
<evidence type="ECO:0000313" key="3">
    <source>
        <dbReference type="EMBL" id="KXZ42243.1"/>
    </source>
</evidence>
<dbReference type="AlphaFoldDB" id="A0A150FXA5"/>
<organism evidence="3 4">
    <name type="scientific">Gonium pectorale</name>
    <name type="common">Green alga</name>
    <dbReference type="NCBI Taxonomy" id="33097"/>
    <lineage>
        <taxon>Eukaryota</taxon>
        <taxon>Viridiplantae</taxon>
        <taxon>Chlorophyta</taxon>
        <taxon>core chlorophytes</taxon>
        <taxon>Chlorophyceae</taxon>
        <taxon>CS clade</taxon>
        <taxon>Chlamydomonadales</taxon>
        <taxon>Volvocaceae</taxon>
        <taxon>Gonium</taxon>
    </lineage>
</organism>
<evidence type="ECO:0000256" key="1">
    <source>
        <dbReference type="SAM" id="Coils"/>
    </source>
</evidence>
<feature type="region of interest" description="Disordered" evidence="2">
    <location>
        <begin position="231"/>
        <end position="280"/>
    </location>
</feature>